<keyword evidence="3" id="KW-0032">Aminotransferase</keyword>
<protein>
    <submittedName>
        <fullName evidence="3">DegT/DnrJ/EryC1/StrS family aminotransferase</fullName>
    </submittedName>
</protein>
<evidence type="ECO:0000313" key="3">
    <source>
        <dbReference type="EMBL" id="NJA89611.1"/>
    </source>
</evidence>
<organism evidence="3 4">
    <name type="scientific">Rhodocyclus gracilis</name>
    <dbReference type="NCBI Taxonomy" id="2929842"/>
    <lineage>
        <taxon>Bacteria</taxon>
        <taxon>Pseudomonadati</taxon>
        <taxon>Pseudomonadota</taxon>
        <taxon>Betaproteobacteria</taxon>
        <taxon>Rhodocyclales</taxon>
        <taxon>Rhodocyclaceae</taxon>
        <taxon>Rhodocyclus</taxon>
    </lineage>
</organism>
<dbReference type="PIRSF" id="PIRSF000390">
    <property type="entry name" value="PLP_StrS"/>
    <property type="match status" value="1"/>
</dbReference>
<evidence type="ECO:0000256" key="2">
    <source>
        <dbReference type="RuleBase" id="RU004508"/>
    </source>
</evidence>
<keyword evidence="4" id="KW-1185">Reference proteome</keyword>
<proteinExistence type="inferred from homology"/>
<dbReference type="GO" id="GO:0008483">
    <property type="term" value="F:transaminase activity"/>
    <property type="evidence" value="ECO:0007669"/>
    <property type="project" value="UniProtKB-KW"/>
</dbReference>
<evidence type="ECO:0000313" key="4">
    <source>
        <dbReference type="Proteomes" id="UP000720344"/>
    </source>
</evidence>
<dbReference type="InterPro" id="IPR000653">
    <property type="entry name" value="DegT/StrS_aminotransferase"/>
</dbReference>
<accession>A0ABX0WLH4</accession>
<dbReference type="PANTHER" id="PTHR30244">
    <property type="entry name" value="TRANSAMINASE"/>
    <property type="match status" value="1"/>
</dbReference>
<dbReference type="Pfam" id="PF01041">
    <property type="entry name" value="DegT_DnrJ_EryC1"/>
    <property type="match status" value="1"/>
</dbReference>
<gene>
    <name evidence="3" type="ORF">HCX48_10295</name>
</gene>
<dbReference type="InterPro" id="IPR015421">
    <property type="entry name" value="PyrdxlP-dep_Trfase_major"/>
</dbReference>
<dbReference type="InterPro" id="IPR015424">
    <property type="entry name" value="PyrdxlP-dep_Trfase"/>
</dbReference>
<dbReference type="InterPro" id="IPR015422">
    <property type="entry name" value="PyrdxlP-dep_Trfase_small"/>
</dbReference>
<reference evidence="4" key="1">
    <citation type="submission" date="2020-03" db="EMBL/GenBank/DDBJ databases">
        <title>Whole-genome sequence of the purple nonsulfur bacterium Rhodocyclus tenuis DSM112.</title>
        <authorList>
            <person name="Kyndt J.A."/>
            <person name="Meyer T.E."/>
        </authorList>
    </citation>
    <scope>NUCLEOTIDE SEQUENCE [LARGE SCALE GENOMIC DNA]</scope>
    <source>
        <strain evidence="4">DSM 112</strain>
    </source>
</reference>
<dbReference type="PANTHER" id="PTHR30244:SF34">
    <property type="entry name" value="DTDP-4-AMINO-4,6-DIDEOXYGALACTOSE TRANSAMINASE"/>
    <property type="match status" value="1"/>
</dbReference>
<dbReference type="Proteomes" id="UP000720344">
    <property type="component" value="Unassembled WGS sequence"/>
</dbReference>
<evidence type="ECO:0000256" key="1">
    <source>
        <dbReference type="ARBA" id="ARBA00037999"/>
    </source>
</evidence>
<dbReference type="RefSeq" id="WP_153589964.1">
    <property type="nucleotide sequence ID" value="NZ_JAATWB010000006.1"/>
</dbReference>
<keyword evidence="2" id="KW-0663">Pyridoxal phosphate</keyword>
<sequence>MNVPIARTSLTEEEIQSVLAPLRSGWLVQGPKVREFEELWSAFTGAKHSIAVTSCTTALHLSLAALGFGPGDEAIVPAFTWIATANVVEHLGGKVVFCDIDLNTFNLDVTQLAEKITSRTRVILPVHLFGLAADMEPIMQIARKNGLAVVEDAACGFGSRYRGQHVGTFGDTGCFSFHPRKAITTGEGGMITTGDDALAAKLRRLRDHGAAMTDLQRHLGARPYLLADHPDAGYNQRMTDIQAALGGAQMARAAEIVAERQRLAGIYDKEFSALGWLKTPAHIDGLTHGYQSYPCLFQPEIVSPASVVRINEARNNWMDRLQKAGISTRPATHAVHMLTFYREKYGLRSEDFPNAWAANDCSISLPLFHGMSDAEQRYVIQNVIETAI</sequence>
<dbReference type="Gene3D" id="3.40.640.10">
    <property type="entry name" value="Type I PLP-dependent aspartate aminotransferase-like (Major domain)"/>
    <property type="match status" value="1"/>
</dbReference>
<keyword evidence="3" id="KW-0808">Transferase</keyword>
<comment type="caution">
    <text evidence="3">The sequence shown here is derived from an EMBL/GenBank/DDBJ whole genome shotgun (WGS) entry which is preliminary data.</text>
</comment>
<dbReference type="Gene3D" id="3.90.1150.10">
    <property type="entry name" value="Aspartate Aminotransferase, domain 1"/>
    <property type="match status" value="1"/>
</dbReference>
<name>A0ABX0WLH4_9RHOO</name>
<comment type="similarity">
    <text evidence="1 2">Belongs to the DegT/DnrJ/EryC1 family.</text>
</comment>
<dbReference type="SUPFAM" id="SSF53383">
    <property type="entry name" value="PLP-dependent transferases"/>
    <property type="match status" value="1"/>
</dbReference>
<dbReference type="CDD" id="cd00616">
    <property type="entry name" value="AHBA_syn"/>
    <property type="match status" value="1"/>
</dbReference>
<dbReference type="EMBL" id="JAATWB010000006">
    <property type="protein sequence ID" value="NJA89611.1"/>
    <property type="molecule type" value="Genomic_DNA"/>
</dbReference>